<gene>
    <name evidence="2" type="ORF">EAS64_32640</name>
</gene>
<evidence type="ECO:0000313" key="2">
    <source>
        <dbReference type="EMBL" id="TVZ01054.1"/>
    </source>
</evidence>
<dbReference type="GO" id="GO:0010181">
    <property type="term" value="F:FMN binding"/>
    <property type="evidence" value="ECO:0007669"/>
    <property type="project" value="TreeGrafter"/>
</dbReference>
<proteinExistence type="predicted"/>
<dbReference type="SUPFAM" id="SSF52218">
    <property type="entry name" value="Flavoproteins"/>
    <property type="match status" value="1"/>
</dbReference>
<dbReference type="PANTHER" id="PTHR38030:SF2">
    <property type="entry name" value="PROTOPORPHYRINOGEN IX DEHYDROGENASE [QUINONE]"/>
    <property type="match status" value="1"/>
</dbReference>
<dbReference type="Proteomes" id="UP000460272">
    <property type="component" value="Unassembled WGS sequence"/>
</dbReference>
<accession>A0A6P2BPZ1</accession>
<feature type="domain" description="Flavodoxin" evidence="1">
    <location>
        <begin position="11"/>
        <end position="144"/>
    </location>
</feature>
<evidence type="ECO:0000259" key="1">
    <source>
        <dbReference type="Pfam" id="PF12724"/>
    </source>
</evidence>
<keyword evidence="3" id="KW-1185">Reference proteome</keyword>
<sequence length="178" mass="19388">MNSPKYLPRVLIAAASEHGSTTEIARLIGDALIVNHLAVDIVPPAAVDSIEDYDAVILGSAIYAGRWLASARDFAIRFRDPLAARSVWLFSSGPVGDPSSKLVRLMEKDPVDVTRIQQDIQVRGHRIFAGKLDSKALSVAQRVSLLVFRGLNGDFRDRAAIMQWADSIAADLAAQPQR</sequence>
<name>A0A6P2BPZ1_9ACTN</name>
<dbReference type="OrthoDB" id="129384at2"/>
<organism evidence="2 3">
    <name type="scientific">Trebonia kvetii</name>
    <dbReference type="NCBI Taxonomy" id="2480626"/>
    <lineage>
        <taxon>Bacteria</taxon>
        <taxon>Bacillati</taxon>
        <taxon>Actinomycetota</taxon>
        <taxon>Actinomycetes</taxon>
        <taxon>Streptosporangiales</taxon>
        <taxon>Treboniaceae</taxon>
        <taxon>Trebonia</taxon>
    </lineage>
</organism>
<dbReference type="Gene3D" id="3.40.50.360">
    <property type="match status" value="1"/>
</dbReference>
<dbReference type="GO" id="GO:0070819">
    <property type="term" value="F:menaquinone-dependent protoporphyrinogen oxidase activity"/>
    <property type="evidence" value="ECO:0007669"/>
    <property type="project" value="TreeGrafter"/>
</dbReference>
<dbReference type="InterPro" id="IPR026816">
    <property type="entry name" value="Flavodoxin_dom"/>
</dbReference>
<dbReference type="AlphaFoldDB" id="A0A6P2BPZ1"/>
<dbReference type="RefSeq" id="WP_145859326.1">
    <property type="nucleotide sequence ID" value="NZ_RPFW01000007.1"/>
</dbReference>
<dbReference type="Pfam" id="PF12724">
    <property type="entry name" value="Flavodoxin_5"/>
    <property type="match status" value="1"/>
</dbReference>
<dbReference type="InterPro" id="IPR029039">
    <property type="entry name" value="Flavoprotein-like_sf"/>
</dbReference>
<dbReference type="EMBL" id="RPFW01000007">
    <property type="protein sequence ID" value="TVZ01054.1"/>
    <property type="molecule type" value="Genomic_DNA"/>
</dbReference>
<reference evidence="2 3" key="1">
    <citation type="submission" date="2018-11" db="EMBL/GenBank/DDBJ databases">
        <title>Trebonia kvetii gen.nov., sp.nov., a novel acidophilic actinobacterium, and proposal of the new actinobacterial family Treboniaceae fam. nov.</title>
        <authorList>
            <person name="Rapoport D."/>
            <person name="Sagova-Mareckova M."/>
            <person name="Sedlacek I."/>
            <person name="Provaznik J."/>
            <person name="Kralova S."/>
            <person name="Pavlinic D."/>
            <person name="Benes V."/>
            <person name="Kopecky J."/>
        </authorList>
    </citation>
    <scope>NUCLEOTIDE SEQUENCE [LARGE SCALE GENOMIC DNA]</scope>
    <source>
        <strain evidence="2 3">15Tr583</strain>
    </source>
</reference>
<evidence type="ECO:0000313" key="3">
    <source>
        <dbReference type="Proteomes" id="UP000460272"/>
    </source>
</evidence>
<dbReference type="InterPro" id="IPR052200">
    <property type="entry name" value="Protoporphyrinogen_IX_DH"/>
</dbReference>
<dbReference type="GO" id="GO:0006783">
    <property type="term" value="P:heme biosynthetic process"/>
    <property type="evidence" value="ECO:0007669"/>
    <property type="project" value="TreeGrafter"/>
</dbReference>
<protein>
    <recommendedName>
        <fullName evidence="1">Flavodoxin domain-containing protein</fullName>
    </recommendedName>
</protein>
<comment type="caution">
    <text evidence="2">The sequence shown here is derived from an EMBL/GenBank/DDBJ whole genome shotgun (WGS) entry which is preliminary data.</text>
</comment>
<dbReference type="PANTHER" id="PTHR38030">
    <property type="entry name" value="PROTOPORPHYRINOGEN IX DEHYDROGENASE [MENAQUINONE]"/>
    <property type="match status" value="1"/>
</dbReference>